<dbReference type="AlphaFoldDB" id="W1J582"/>
<dbReference type="EMBL" id="CBXE010000182">
    <property type="protein sequence ID" value="CDL85897.1"/>
    <property type="molecule type" value="Genomic_DNA"/>
</dbReference>
<protein>
    <submittedName>
        <fullName evidence="1">Uncharacterized protein</fullName>
    </submittedName>
</protein>
<gene>
    <name evidence="1" type="ORF">XCR1_2620020</name>
</gene>
<dbReference type="Proteomes" id="UP000019197">
    <property type="component" value="Unassembled WGS sequence"/>
</dbReference>
<name>W1J582_9GAMM</name>
<reference evidence="1 2" key="1">
    <citation type="submission" date="2013-11" db="EMBL/GenBank/DDBJ databases">
        <title>Draft genome sequence and annotation of the entomopathogenic bacterium, Xenorhabdus cabanillasi strain JM26.</title>
        <authorList>
            <person name="Gualtieri M."/>
            <person name="Ogier J.C."/>
            <person name="Pages S."/>
            <person name="Givaudan A."/>
            <person name="Gaudriault S."/>
        </authorList>
    </citation>
    <scope>NUCLEOTIDE SEQUENCE [LARGE SCALE GENOMIC DNA]</scope>
    <source>
        <strain evidence="1 2">JM26</strain>
    </source>
</reference>
<proteinExistence type="predicted"/>
<accession>W1J582</accession>
<evidence type="ECO:0000313" key="2">
    <source>
        <dbReference type="Proteomes" id="UP000019197"/>
    </source>
</evidence>
<organism evidence="1 2">
    <name type="scientific">Xenorhabdus cabanillasii JM26</name>
    <dbReference type="NCBI Taxonomy" id="1427517"/>
    <lineage>
        <taxon>Bacteria</taxon>
        <taxon>Pseudomonadati</taxon>
        <taxon>Pseudomonadota</taxon>
        <taxon>Gammaproteobacteria</taxon>
        <taxon>Enterobacterales</taxon>
        <taxon>Morganellaceae</taxon>
        <taxon>Xenorhabdus</taxon>
    </lineage>
</organism>
<evidence type="ECO:0000313" key="1">
    <source>
        <dbReference type="EMBL" id="CDL85897.1"/>
    </source>
</evidence>
<comment type="caution">
    <text evidence="1">The sequence shown here is derived from an EMBL/GenBank/DDBJ whole genome shotgun (WGS) entry which is preliminary data.</text>
</comment>
<sequence length="80" mass="9251">MKKKEKAIPILRWPSCNIDNCLAEQYQYKSNIVSATQVYWLFIWGFGLVKQSSRNQLAGVFKVIETTTKCSRLILLVPRS</sequence>